<accession>A0A251UFW5</accession>
<dbReference type="PANTHER" id="PTHR23063:SF46">
    <property type="entry name" value="PLASMALOGEN SYNTHASE"/>
    <property type="match status" value="1"/>
</dbReference>
<dbReference type="SMART" id="SM00054">
    <property type="entry name" value="EFh"/>
    <property type="match status" value="4"/>
</dbReference>
<reference evidence="18" key="2">
    <citation type="submission" date="2017-02" db="EMBL/GenBank/DDBJ databases">
        <title>Sunflower complete genome.</title>
        <authorList>
            <person name="Langlade N."/>
            <person name="Munos S."/>
        </authorList>
    </citation>
    <scope>NUCLEOTIDE SEQUENCE [LARGE SCALE GENOMIC DNA]</scope>
    <source>
        <tissue evidence="18">Leaves</tissue>
    </source>
</reference>
<evidence type="ECO:0000256" key="2">
    <source>
        <dbReference type="ARBA" id="ARBA00005074"/>
    </source>
</evidence>
<evidence type="ECO:0000256" key="1">
    <source>
        <dbReference type="ARBA" id="ARBA00004370"/>
    </source>
</evidence>
<dbReference type="InterPro" id="IPR045252">
    <property type="entry name" value="LPCAT1-like"/>
</dbReference>
<keyword evidence="9" id="KW-0443">Lipid metabolism</keyword>
<evidence type="ECO:0000256" key="5">
    <source>
        <dbReference type="ARBA" id="ARBA00022679"/>
    </source>
</evidence>
<dbReference type="Proteomes" id="UP000215914">
    <property type="component" value="Chromosome 6"/>
</dbReference>
<dbReference type="EMBL" id="MNCJ02000321">
    <property type="protein sequence ID" value="KAF5801180.1"/>
    <property type="molecule type" value="Genomic_DNA"/>
</dbReference>
<dbReference type="OMA" id="MELEFMP"/>
<keyword evidence="6 15" id="KW-0812">Transmembrane</keyword>
<gene>
    <name evidence="18" type="ORF">HannXRQ_Chr06g0169291</name>
    <name evidence="17" type="ORF">HanXRQr2_Chr06g0245081</name>
</gene>
<dbReference type="PROSITE" id="PS00018">
    <property type="entry name" value="EF_HAND_1"/>
    <property type="match status" value="3"/>
</dbReference>
<comment type="similarity">
    <text evidence="3">Belongs to the 1-acyl-sn-glycerol-3-phosphate acyltransferase family.</text>
</comment>
<feature type="compositionally biased region" description="Polar residues" evidence="14">
    <location>
        <begin position="16"/>
        <end position="37"/>
    </location>
</feature>
<comment type="subcellular location">
    <subcellularLocation>
        <location evidence="1">Membrane</location>
    </subcellularLocation>
</comment>
<name>A0A251UFW5_HELAN</name>
<reference evidence="17" key="3">
    <citation type="submission" date="2020-06" db="EMBL/GenBank/DDBJ databases">
        <title>Helianthus annuus Genome sequencing and assembly Release 2.</title>
        <authorList>
            <person name="Gouzy J."/>
            <person name="Langlade N."/>
            <person name="Munos S."/>
        </authorList>
    </citation>
    <scope>NUCLEOTIDE SEQUENCE</scope>
    <source>
        <tissue evidence="17">Leaves</tissue>
    </source>
</reference>
<keyword evidence="5 18" id="KW-0808">Transferase</keyword>
<proteinExistence type="inferred from homology"/>
<keyword evidence="4" id="KW-0444">Lipid biosynthesis</keyword>
<evidence type="ECO:0000259" key="16">
    <source>
        <dbReference type="PROSITE" id="PS50222"/>
    </source>
</evidence>
<dbReference type="InterPro" id="IPR002048">
    <property type="entry name" value="EF_hand_dom"/>
</dbReference>
<evidence type="ECO:0000256" key="6">
    <source>
        <dbReference type="ARBA" id="ARBA00022692"/>
    </source>
</evidence>
<organism evidence="18 19">
    <name type="scientific">Helianthus annuus</name>
    <name type="common">Common sunflower</name>
    <dbReference type="NCBI Taxonomy" id="4232"/>
    <lineage>
        <taxon>Eukaryota</taxon>
        <taxon>Viridiplantae</taxon>
        <taxon>Streptophyta</taxon>
        <taxon>Embryophyta</taxon>
        <taxon>Tracheophyta</taxon>
        <taxon>Spermatophyta</taxon>
        <taxon>Magnoliopsida</taxon>
        <taxon>eudicotyledons</taxon>
        <taxon>Gunneridae</taxon>
        <taxon>Pentapetalae</taxon>
        <taxon>asterids</taxon>
        <taxon>campanulids</taxon>
        <taxon>Asterales</taxon>
        <taxon>Asteraceae</taxon>
        <taxon>Asteroideae</taxon>
        <taxon>Heliantheae alliance</taxon>
        <taxon>Heliantheae</taxon>
        <taxon>Helianthus</taxon>
    </lineage>
</organism>
<dbReference type="SUPFAM" id="SSF47473">
    <property type="entry name" value="EF-hand"/>
    <property type="match status" value="1"/>
</dbReference>
<dbReference type="GO" id="GO:0005509">
    <property type="term" value="F:calcium ion binding"/>
    <property type="evidence" value="ECO:0007669"/>
    <property type="project" value="InterPro"/>
</dbReference>
<dbReference type="CDD" id="cd00051">
    <property type="entry name" value="EFh"/>
    <property type="match status" value="1"/>
</dbReference>
<evidence type="ECO:0000256" key="12">
    <source>
        <dbReference type="ARBA" id="ARBA00023264"/>
    </source>
</evidence>
<dbReference type="GO" id="GO:0016020">
    <property type="term" value="C:membrane"/>
    <property type="evidence" value="ECO:0007669"/>
    <property type="project" value="UniProtKB-SubCell"/>
</dbReference>
<dbReference type="GO" id="GO:0008654">
    <property type="term" value="P:phospholipid biosynthetic process"/>
    <property type="evidence" value="ECO:0007669"/>
    <property type="project" value="UniProtKB-KW"/>
</dbReference>
<feature type="region of interest" description="Disordered" evidence="14">
    <location>
        <begin position="1"/>
        <end position="37"/>
    </location>
</feature>
<dbReference type="Pfam" id="PF13202">
    <property type="entry name" value="EF-hand_5"/>
    <property type="match status" value="1"/>
</dbReference>
<evidence type="ECO:0000256" key="11">
    <source>
        <dbReference type="ARBA" id="ARBA00023209"/>
    </source>
</evidence>
<dbReference type="InParanoid" id="A0A251UFW5"/>
<evidence type="ECO:0000256" key="9">
    <source>
        <dbReference type="ARBA" id="ARBA00023098"/>
    </source>
</evidence>
<comment type="pathway">
    <text evidence="2">Lipid metabolism; phospholipid metabolism.</text>
</comment>
<dbReference type="GO" id="GO:0047159">
    <property type="term" value="F:plasmalogen synthase activity"/>
    <property type="evidence" value="ECO:0007669"/>
    <property type="project" value="UniProtKB-EC"/>
</dbReference>
<dbReference type="OrthoDB" id="272512at2759"/>
<dbReference type="InterPro" id="IPR018247">
    <property type="entry name" value="EF_Hand_1_Ca_BS"/>
</dbReference>
<evidence type="ECO:0000256" key="8">
    <source>
        <dbReference type="ARBA" id="ARBA00022989"/>
    </source>
</evidence>
<dbReference type="EMBL" id="CM007895">
    <property type="protein sequence ID" value="OTG22235.1"/>
    <property type="molecule type" value="Genomic_DNA"/>
</dbReference>
<keyword evidence="12" id="KW-1208">Phospholipid metabolism</keyword>
<evidence type="ECO:0000256" key="13">
    <source>
        <dbReference type="ARBA" id="ARBA00023315"/>
    </source>
</evidence>
<dbReference type="Pfam" id="PF13499">
    <property type="entry name" value="EF-hand_7"/>
    <property type="match status" value="1"/>
</dbReference>
<dbReference type="Gramene" id="mRNA:HanXRQr2_Chr06g0245081">
    <property type="protein sequence ID" value="mRNA:HanXRQr2_Chr06g0245081"/>
    <property type="gene ID" value="HanXRQr2_Chr06g0245081"/>
</dbReference>
<dbReference type="InterPro" id="IPR002123">
    <property type="entry name" value="Plipid/glycerol_acylTrfase"/>
</dbReference>
<dbReference type="Gene3D" id="1.10.238.10">
    <property type="entry name" value="EF-hand"/>
    <property type="match status" value="1"/>
</dbReference>
<keyword evidence="13 18" id="KW-0012">Acyltransferase</keyword>
<dbReference type="PANTHER" id="PTHR23063">
    <property type="entry name" value="PHOSPHOLIPID ACYLTRANSFERASE"/>
    <property type="match status" value="1"/>
</dbReference>
<evidence type="ECO:0000313" key="17">
    <source>
        <dbReference type="EMBL" id="KAF5801180.1"/>
    </source>
</evidence>
<sequence>MAAAATDLSRPLLPSSAGNNPTNTNSDHNPPSQHIITINNHMGFPQSETPTNQDSIFLQTQFRFESLDDGLSRNEENPYGVLGSDGFDPLGSTTVDPFRNQTPKIQGVYEWIKMLVCVPIVLLRLVLFGLCMLIGYVATKTALHGWKNNQNPMPRWRCRVMYITRLCTRGILFSFGYHWIKRKGKPAPRETAPILVSNHVSYIDPIFFFYELSPTIVASESHDSMPFVGVIIRAMQVIYVNRLSYQSRKHAVNEIKRRAASNRYPRVLLFPEGTTTNGRQLISFQLGAFIPSYPIQPVVVRYPHVHFDQSWGHIALATLLYRMFMQFHNFMEVEYLPVISPAQHQKESAACFAERTGRAMASALNVVQTHHTFADYALLSKAAEAGQENFAPFMVEMAKIQKLYHLSSSEAVDFLERFLAMNPDSSGCVNYQDFIRVLRLKHSRLSANIFGFVDVNKNGLITFKEFLVASAHVLKLPLFRRACEVAFNESDEDKDRYLSLLEFGGSMSLAIPALAMNEIQALFEMFDIDGDGRINEDDFATCLRRNPLLIAHFNHHFIHKDLDAESGLEEMV</sequence>
<evidence type="ECO:0000256" key="15">
    <source>
        <dbReference type="SAM" id="Phobius"/>
    </source>
</evidence>
<feature type="transmembrane region" description="Helical" evidence="15">
    <location>
        <begin position="114"/>
        <end position="139"/>
    </location>
</feature>
<evidence type="ECO:0000313" key="18">
    <source>
        <dbReference type="EMBL" id="OTG22235.1"/>
    </source>
</evidence>
<dbReference type="SUPFAM" id="SSF69593">
    <property type="entry name" value="Glycerol-3-phosphate (1)-acyltransferase"/>
    <property type="match status" value="1"/>
</dbReference>
<evidence type="ECO:0000256" key="7">
    <source>
        <dbReference type="ARBA" id="ARBA00022837"/>
    </source>
</evidence>
<dbReference type="CDD" id="cd07991">
    <property type="entry name" value="LPLAT_LPCAT1-like"/>
    <property type="match status" value="1"/>
</dbReference>
<dbReference type="FunCoup" id="A0A251UFW5">
    <property type="interactions" value="2584"/>
</dbReference>
<evidence type="ECO:0000256" key="3">
    <source>
        <dbReference type="ARBA" id="ARBA00008655"/>
    </source>
</evidence>
<keyword evidence="19" id="KW-1185">Reference proteome</keyword>
<dbReference type="PROSITE" id="PS50222">
    <property type="entry name" value="EF_HAND_2"/>
    <property type="match status" value="1"/>
</dbReference>
<evidence type="ECO:0000313" key="19">
    <source>
        <dbReference type="Proteomes" id="UP000215914"/>
    </source>
</evidence>
<keyword evidence="11" id="KW-0594">Phospholipid biosynthesis</keyword>
<dbReference type="Pfam" id="PF01553">
    <property type="entry name" value="Acyltransferase"/>
    <property type="match status" value="1"/>
</dbReference>
<keyword evidence="10 15" id="KW-0472">Membrane</keyword>
<evidence type="ECO:0000256" key="4">
    <source>
        <dbReference type="ARBA" id="ARBA00022516"/>
    </source>
</evidence>
<dbReference type="SMART" id="SM00563">
    <property type="entry name" value="PlsC"/>
    <property type="match status" value="1"/>
</dbReference>
<dbReference type="AlphaFoldDB" id="A0A251UFW5"/>
<keyword evidence="7" id="KW-0106">Calcium</keyword>
<dbReference type="InterPro" id="IPR011992">
    <property type="entry name" value="EF-hand-dom_pair"/>
</dbReference>
<evidence type="ECO:0000256" key="10">
    <source>
        <dbReference type="ARBA" id="ARBA00023136"/>
    </source>
</evidence>
<dbReference type="EC" id="2.3.1.25" evidence="17"/>
<dbReference type="UniPathway" id="UPA00085"/>
<reference evidence="17 19" key="1">
    <citation type="journal article" date="2017" name="Nature">
        <title>The sunflower genome provides insights into oil metabolism, flowering and Asterid evolution.</title>
        <authorList>
            <person name="Badouin H."/>
            <person name="Gouzy J."/>
            <person name="Grassa C.J."/>
            <person name="Murat F."/>
            <person name="Staton S.E."/>
            <person name="Cottret L."/>
            <person name="Lelandais-Briere C."/>
            <person name="Owens G.L."/>
            <person name="Carrere S."/>
            <person name="Mayjonade B."/>
            <person name="Legrand L."/>
            <person name="Gill N."/>
            <person name="Kane N.C."/>
            <person name="Bowers J.E."/>
            <person name="Hubner S."/>
            <person name="Bellec A."/>
            <person name="Berard A."/>
            <person name="Berges H."/>
            <person name="Blanchet N."/>
            <person name="Boniface M.C."/>
            <person name="Brunel D."/>
            <person name="Catrice O."/>
            <person name="Chaidir N."/>
            <person name="Claudel C."/>
            <person name="Donnadieu C."/>
            <person name="Faraut T."/>
            <person name="Fievet G."/>
            <person name="Helmstetter N."/>
            <person name="King M."/>
            <person name="Knapp S.J."/>
            <person name="Lai Z."/>
            <person name="Le Paslier M.C."/>
            <person name="Lippi Y."/>
            <person name="Lorenzon L."/>
            <person name="Mandel J.R."/>
            <person name="Marage G."/>
            <person name="Marchand G."/>
            <person name="Marquand E."/>
            <person name="Bret-Mestries E."/>
            <person name="Morien E."/>
            <person name="Nambeesan S."/>
            <person name="Nguyen T."/>
            <person name="Pegot-Espagnet P."/>
            <person name="Pouilly N."/>
            <person name="Raftis F."/>
            <person name="Sallet E."/>
            <person name="Schiex T."/>
            <person name="Thomas J."/>
            <person name="Vandecasteele C."/>
            <person name="Vares D."/>
            <person name="Vear F."/>
            <person name="Vautrin S."/>
            <person name="Crespi M."/>
            <person name="Mangin B."/>
            <person name="Burke J.M."/>
            <person name="Salse J."/>
            <person name="Munos S."/>
            <person name="Vincourt P."/>
            <person name="Rieseberg L.H."/>
            <person name="Langlade N.B."/>
        </authorList>
    </citation>
    <scope>NUCLEOTIDE SEQUENCE [LARGE SCALE GENOMIC DNA]</scope>
    <source>
        <strain evidence="19">cv. SF193</strain>
        <tissue evidence="17">Leaves</tissue>
    </source>
</reference>
<feature type="domain" description="EF-hand" evidence="16">
    <location>
        <begin position="514"/>
        <end position="549"/>
    </location>
</feature>
<keyword evidence="8 15" id="KW-1133">Transmembrane helix</keyword>
<dbReference type="STRING" id="4232.A0A251UFW5"/>
<evidence type="ECO:0000256" key="14">
    <source>
        <dbReference type="SAM" id="MobiDB-lite"/>
    </source>
</evidence>
<protein>
    <submittedName>
        <fullName evidence="17">Plasmalogen synthase</fullName>
        <ecNumber evidence="17">2.3.1.25</ecNumber>
    </submittedName>
    <submittedName>
        <fullName evidence="18">Putative phospholipid/glycerol acyltransferase, EF-hand domain pair</fullName>
    </submittedName>
</protein>